<dbReference type="AlphaFoldDB" id="A0A8K0MKV8"/>
<proteinExistence type="predicted"/>
<sequence length="175" mass="20390">MFLPLKLRLDLRYGWVGLSLCFLNFFDFFAWHNLYKLYLDLPEKTHLYGGQTLFSGKSTLLSGMAMYYLRFGRYSTWESLTYGDRYLTQGKLDLGRSKIIKGSHSEFPKDLVQVLLIDHMEIVYQERFIWSSALYMRGTPVMRRCEVLATVASSKLRSSPYKVLETFADSDSESP</sequence>
<evidence type="ECO:0000256" key="1">
    <source>
        <dbReference type="SAM" id="Phobius"/>
    </source>
</evidence>
<keyword evidence="1" id="KW-0472">Membrane</keyword>
<protein>
    <submittedName>
        <fullName evidence="2">Uncharacterized protein</fullName>
    </submittedName>
</protein>
<keyword evidence="1" id="KW-0812">Transmembrane</keyword>
<keyword evidence="1" id="KW-1133">Transmembrane helix</keyword>
<organism evidence="2 3">
    <name type="scientific">Rhamnella rubrinervis</name>
    <dbReference type="NCBI Taxonomy" id="2594499"/>
    <lineage>
        <taxon>Eukaryota</taxon>
        <taxon>Viridiplantae</taxon>
        <taxon>Streptophyta</taxon>
        <taxon>Embryophyta</taxon>
        <taxon>Tracheophyta</taxon>
        <taxon>Spermatophyta</taxon>
        <taxon>Magnoliopsida</taxon>
        <taxon>eudicotyledons</taxon>
        <taxon>Gunneridae</taxon>
        <taxon>Pentapetalae</taxon>
        <taxon>rosids</taxon>
        <taxon>fabids</taxon>
        <taxon>Rosales</taxon>
        <taxon>Rhamnaceae</taxon>
        <taxon>rhamnoid group</taxon>
        <taxon>Rhamneae</taxon>
        <taxon>Rhamnella</taxon>
    </lineage>
</organism>
<feature type="transmembrane region" description="Helical" evidence="1">
    <location>
        <begin position="51"/>
        <end position="69"/>
    </location>
</feature>
<feature type="transmembrane region" description="Helical" evidence="1">
    <location>
        <begin position="12"/>
        <end position="31"/>
    </location>
</feature>
<evidence type="ECO:0000313" key="2">
    <source>
        <dbReference type="EMBL" id="KAF3449809.1"/>
    </source>
</evidence>
<comment type="caution">
    <text evidence="2">The sequence shown here is derived from an EMBL/GenBank/DDBJ whole genome shotgun (WGS) entry which is preliminary data.</text>
</comment>
<name>A0A8K0MKV8_9ROSA</name>
<keyword evidence="3" id="KW-1185">Reference proteome</keyword>
<reference evidence="2" key="1">
    <citation type="submission" date="2020-03" db="EMBL/GenBank/DDBJ databases">
        <title>A high-quality chromosome-level genome assembly of a woody plant with both climbing and erect habits, Rhamnella rubrinervis.</title>
        <authorList>
            <person name="Lu Z."/>
            <person name="Yang Y."/>
            <person name="Zhu X."/>
            <person name="Sun Y."/>
        </authorList>
    </citation>
    <scope>NUCLEOTIDE SEQUENCE</scope>
    <source>
        <strain evidence="2">BYM</strain>
        <tissue evidence="2">Leaf</tissue>
    </source>
</reference>
<gene>
    <name evidence="2" type="ORF">FNV43_RR05888</name>
</gene>
<accession>A0A8K0MKV8</accession>
<dbReference type="Proteomes" id="UP000796880">
    <property type="component" value="Unassembled WGS sequence"/>
</dbReference>
<evidence type="ECO:0000313" key="3">
    <source>
        <dbReference type="Proteomes" id="UP000796880"/>
    </source>
</evidence>
<dbReference type="EMBL" id="VOIH02000003">
    <property type="protein sequence ID" value="KAF3449809.1"/>
    <property type="molecule type" value="Genomic_DNA"/>
</dbReference>